<dbReference type="EMBL" id="JAWDJR010000014">
    <property type="protein sequence ID" value="KAK9963623.1"/>
    <property type="molecule type" value="Genomic_DNA"/>
</dbReference>
<dbReference type="Pfam" id="PF03184">
    <property type="entry name" value="DDE_1"/>
    <property type="match status" value="1"/>
</dbReference>
<keyword evidence="2" id="KW-0863">Zinc-finger</keyword>
<feature type="compositionally biased region" description="Low complexity" evidence="5">
    <location>
        <begin position="436"/>
        <end position="449"/>
    </location>
</feature>
<keyword evidence="8" id="KW-1185">Reference proteome</keyword>
<protein>
    <recommendedName>
        <fullName evidence="6">HTH CENPB-type domain-containing protein</fullName>
    </recommendedName>
</protein>
<sequence>MAPIQRGEGQREREKRSDRAIQKRKRQQSRKGRKLNQWSEERMAGAIEEYEQEVTEGHKPKLRFLARAWNIPKSTLQRRVKGLVSGYRHASGKSPLLSVQAESELASLVKMLAERRFPLERSDIRRIAFQYGKINGIPGFSAGHYWFEGFMKRNPNLSLRKPESLSAARASGMNLTVVEQWFQTYTSLLHCLQIQEMPSHLWNCDESGLQDHFISKKVVGVTGKSCFQVTSGEKGETTTVLAGFNAVGTYTPTMVIFKGKRLRAEWLEERPEKAIIRVSDNGWINSQLFLEWGQRFVQQLPKEDPRPHVLLLDGHYSHVFNLEFLELMKKNNIHVVSYPPHTTHALQPADRSLFRSLKHHWQELGRKWTRKTGGKKLPKQLFFSVFSPAWKKAATVENAQAGLTLLLIITPLVSTLTTRPAPHASTLTTRPAPHVSTLTTGPPSLPSTSTAEWASIVRFSDLIEVPTRERGKKRMMARPPSYHLTSQEHFNFVQAKADKKKPKTTKVRKPAGVRPKKAAVPALQTVQGSDPCTGCKGVYGDASDPKGNENWVACCHCQRWYHESCGELNGLMDDDDFICLGCVH</sequence>
<dbReference type="Pfam" id="PF03221">
    <property type="entry name" value="HTH_Tnp_Tc5"/>
    <property type="match status" value="1"/>
</dbReference>
<dbReference type="InterPro" id="IPR004875">
    <property type="entry name" value="DDE_SF_endonuclease_dom"/>
</dbReference>
<feature type="compositionally biased region" description="Basic and acidic residues" evidence="5">
    <location>
        <begin position="8"/>
        <end position="21"/>
    </location>
</feature>
<keyword evidence="1" id="KW-0479">Metal-binding</keyword>
<dbReference type="PROSITE" id="PS51253">
    <property type="entry name" value="HTH_CENPB"/>
    <property type="match status" value="1"/>
</dbReference>
<dbReference type="SMART" id="SM00249">
    <property type="entry name" value="PHD"/>
    <property type="match status" value="1"/>
</dbReference>
<dbReference type="PANTHER" id="PTHR19303">
    <property type="entry name" value="TRANSPOSON"/>
    <property type="match status" value="1"/>
</dbReference>
<evidence type="ECO:0000256" key="4">
    <source>
        <dbReference type="ARBA" id="ARBA00023125"/>
    </source>
</evidence>
<dbReference type="InterPro" id="IPR019786">
    <property type="entry name" value="Zinc_finger_PHD-type_CS"/>
</dbReference>
<feature type="domain" description="HTH CENPB-type" evidence="6">
    <location>
        <begin position="89"/>
        <end position="160"/>
    </location>
</feature>
<dbReference type="CDD" id="cd15517">
    <property type="entry name" value="PHD_TCF19_like"/>
    <property type="match status" value="1"/>
</dbReference>
<feature type="region of interest" description="Disordered" evidence="5">
    <location>
        <begin position="1"/>
        <end position="38"/>
    </location>
</feature>
<keyword evidence="3" id="KW-0862">Zinc</keyword>
<name>A0AAW1ZSM7_CULAL</name>
<dbReference type="Gene3D" id="3.30.40.10">
    <property type="entry name" value="Zinc/RING finger domain, C3HC4 (zinc finger)"/>
    <property type="match status" value="1"/>
</dbReference>
<reference evidence="7 8" key="1">
    <citation type="submission" date="2024-05" db="EMBL/GenBank/DDBJ databases">
        <title>A high-quality chromosomal-level genome assembly of Topmouth culter (Culter alburnus).</title>
        <authorList>
            <person name="Zhao H."/>
        </authorList>
    </citation>
    <scope>NUCLEOTIDE SEQUENCE [LARGE SCALE GENOMIC DNA]</scope>
    <source>
        <strain evidence="7">CATC2023</strain>
        <tissue evidence="7">Muscle</tissue>
    </source>
</reference>
<dbReference type="PANTHER" id="PTHR19303:SF74">
    <property type="entry name" value="POGO TRANSPOSABLE ELEMENT WITH KRAB DOMAIN"/>
    <property type="match status" value="1"/>
</dbReference>
<evidence type="ECO:0000256" key="1">
    <source>
        <dbReference type="ARBA" id="ARBA00022723"/>
    </source>
</evidence>
<evidence type="ECO:0000256" key="2">
    <source>
        <dbReference type="ARBA" id="ARBA00022771"/>
    </source>
</evidence>
<evidence type="ECO:0000313" key="8">
    <source>
        <dbReference type="Proteomes" id="UP001479290"/>
    </source>
</evidence>
<dbReference type="InterPro" id="IPR013083">
    <property type="entry name" value="Znf_RING/FYVE/PHD"/>
</dbReference>
<comment type="caution">
    <text evidence="7">The sequence shown here is derived from an EMBL/GenBank/DDBJ whole genome shotgun (WGS) entry which is preliminary data.</text>
</comment>
<organism evidence="7 8">
    <name type="scientific">Culter alburnus</name>
    <name type="common">Topmouth culter</name>
    <dbReference type="NCBI Taxonomy" id="194366"/>
    <lineage>
        <taxon>Eukaryota</taxon>
        <taxon>Metazoa</taxon>
        <taxon>Chordata</taxon>
        <taxon>Craniata</taxon>
        <taxon>Vertebrata</taxon>
        <taxon>Euteleostomi</taxon>
        <taxon>Actinopterygii</taxon>
        <taxon>Neopterygii</taxon>
        <taxon>Teleostei</taxon>
        <taxon>Ostariophysi</taxon>
        <taxon>Cypriniformes</taxon>
        <taxon>Xenocyprididae</taxon>
        <taxon>Xenocypridinae</taxon>
        <taxon>Culter</taxon>
    </lineage>
</organism>
<evidence type="ECO:0000256" key="5">
    <source>
        <dbReference type="SAM" id="MobiDB-lite"/>
    </source>
</evidence>
<dbReference type="SUPFAM" id="SSF57903">
    <property type="entry name" value="FYVE/PHD zinc finger"/>
    <property type="match status" value="1"/>
</dbReference>
<evidence type="ECO:0000313" key="7">
    <source>
        <dbReference type="EMBL" id="KAK9963623.1"/>
    </source>
</evidence>
<dbReference type="InterPro" id="IPR050863">
    <property type="entry name" value="CenT-Element_Derived"/>
</dbReference>
<accession>A0AAW1ZSM7</accession>
<feature type="region of interest" description="Disordered" evidence="5">
    <location>
        <begin position="498"/>
        <end position="518"/>
    </location>
</feature>
<proteinExistence type="predicted"/>
<dbReference type="InterPro" id="IPR001965">
    <property type="entry name" value="Znf_PHD"/>
</dbReference>
<feature type="compositionally biased region" description="Basic residues" evidence="5">
    <location>
        <begin position="22"/>
        <end position="34"/>
    </location>
</feature>
<evidence type="ECO:0000259" key="6">
    <source>
        <dbReference type="PROSITE" id="PS51253"/>
    </source>
</evidence>
<dbReference type="Proteomes" id="UP001479290">
    <property type="component" value="Unassembled WGS sequence"/>
</dbReference>
<dbReference type="GO" id="GO:0005634">
    <property type="term" value="C:nucleus"/>
    <property type="evidence" value="ECO:0007669"/>
    <property type="project" value="TreeGrafter"/>
</dbReference>
<feature type="compositionally biased region" description="Basic residues" evidence="5">
    <location>
        <begin position="498"/>
        <end position="517"/>
    </location>
</feature>
<dbReference type="InterPro" id="IPR006600">
    <property type="entry name" value="HTH_CenpB_DNA-bd_dom"/>
</dbReference>
<dbReference type="GO" id="GO:0003677">
    <property type="term" value="F:DNA binding"/>
    <property type="evidence" value="ECO:0007669"/>
    <property type="project" value="UniProtKB-KW"/>
</dbReference>
<keyword evidence="4" id="KW-0238">DNA-binding</keyword>
<dbReference type="InterPro" id="IPR011011">
    <property type="entry name" value="Znf_FYVE_PHD"/>
</dbReference>
<feature type="region of interest" description="Disordered" evidence="5">
    <location>
        <begin position="423"/>
        <end position="449"/>
    </location>
</feature>
<evidence type="ECO:0000256" key="3">
    <source>
        <dbReference type="ARBA" id="ARBA00022833"/>
    </source>
</evidence>
<dbReference type="PROSITE" id="PS01359">
    <property type="entry name" value="ZF_PHD_1"/>
    <property type="match status" value="1"/>
</dbReference>
<dbReference type="AlphaFoldDB" id="A0AAW1ZSM7"/>
<gene>
    <name evidence="7" type="ORF">ABG768_006793</name>
</gene>
<dbReference type="GO" id="GO:0008270">
    <property type="term" value="F:zinc ion binding"/>
    <property type="evidence" value="ECO:0007669"/>
    <property type="project" value="UniProtKB-KW"/>
</dbReference>